<proteinExistence type="inferred from homology"/>
<dbReference type="OrthoDB" id="398435at2"/>
<reference evidence="5 6" key="1">
    <citation type="journal article" date="2013" name="Genome Announc.">
        <title>Draft Genome Sequence of the Methanotrophic Gammaproteobacterium Methyloglobulus morosus DSM 22980 Strain KoM1.</title>
        <authorList>
            <person name="Poehlein A."/>
            <person name="Deutzmann J.S."/>
            <person name="Daniel R."/>
            <person name="Simeonova D.D."/>
        </authorList>
    </citation>
    <scope>NUCLEOTIDE SEQUENCE [LARGE SCALE GENOMIC DNA]</scope>
    <source>
        <strain evidence="5 6">KoM1</strain>
    </source>
</reference>
<dbReference type="REBASE" id="76757">
    <property type="entry name" value="S.Mmo22980ORF260P"/>
</dbReference>
<dbReference type="AlphaFoldDB" id="V5BZL0"/>
<keyword evidence="5" id="KW-0378">Hydrolase</keyword>
<dbReference type="InterPro" id="IPR044946">
    <property type="entry name" value="Restrct_endonuc_typeI_TRD_sf"/>
</dbReference>
<dbReference type="CDD" id="cd17263">
    <property type="entry name" value="RMtype1_S_AbaB8300I-TRD1-CR1_like"/>
    <property type="match status" value="1"/>
</dbReference>
<keyword evidence="6" id="KW-1185">Reference proteome</keyword>
<keyword evidence="5" id="KW-0255">Endonuclease</keyword>
<dbReference type="Proteomes" id="UP000017842">
    <property type="component" value="Unassembled WGS sequence"/>
</dbReference>
<evidence type="ECO:0000256" key="2">
    <source>
        <dbReference type="ARBA" id="ARBA00022747"/>
    </source>
</evidence>
<comment type="similarity">
    <text evidence="1">Belongs to the type-I restriction system S methylase family.</text>
</comment>
<dbReference type="InterPro" id="IPR000055">
    <property type="entry name" value="Restrct_endonuc_typeI_TRD"/>
</dbReference>
<dbReference type="PANTHER" id="PTHR30408:SF12">
    <property type="entry name" value="TYPE I RESTRICTION ENZYME MJAVIII SPECIFICITY SUBUNIT"/>
    <property type="match status" value="1"/>
</dbReference>
<comment type="caution">
    <text evidence="5">The sequence shown here is derived from an EMBL/GenBank/DDBJ whole genome shotgun (WGS) entry which is preliminary data.</text>
</comment>
<dbReference type="SUPFAM" id="SSF116734">
    <property type="entry name" value="DNA methylase specificity domain"/>
    <property type="match status" value="2"/>
</dbReference>
<dbReference type="PATRIC" id="fig|1116472.3.peg.2569"/>
<protein>
    <submittedName>
        <fullName evidence="5">Restriction endonuclease S subunits-like protein</fullName>
    </submittedName>
</protein>
<dbReference type="Pfam" id="PF01420">
    <property type="entry name" value="Methylase_S"/>
    <property type="match status" value="2"/>
</dbReference>
<dbReference type="EMBL" id="AYLO01000089">
    <property type="protein sequence ID" value="ESS71667.1"/>
    <property type="molecule type" value="Genomic_DNA"/>
</dbReference>
<evidence type="ECO:0000256" key="1">
    <source>
        <dbReference type="ARBA" id="ARBA00010923"/>
    </source>
</evidence>
<keyword evidence="5" id="KW-0540">Nuclease</keyword>
<dbReference type="eggNOG" id="COG0732">
    <property type="taxonomic scope" value="Bacteria"/>
</dbReference>
<keyword evidence="2" id="KW-0680">Restriction system</keyword>
<evidence type="ECO:0000259" key="4">
    <source>
        <dbReference type="Pfam" id="PF01420"/>
    </source>
</evidence>
<name>V5BZL0_9GAMM</name>
<evidence type="ECO:0000313" key="6">
    <source>
        <dbReference type="Proteomes" id="UP000017842"/>
    </source>
</evidence>
<dbReference type="Gene3D" id="3.90.220.20">
    <property type="entry name" value="DNA methylase specificity domains"/>
    <property type="match status" value="2"/>
</dbReference>
<dbReference type="CDD" id="cd17253">
    <property type="entry name" value="RMtype1_S_Eco933I-TRD2-CR2_like"/>
    <property type="match status" value="1"/>
</dbReference>
<feature type="domain" description="Type I restriction modification DNA specificity" evidence="4">
    <location>
        <begin position="4"/>
        <end position="155"/>
    </location>
</feature>
<keyword evidence="3" id="KW-0238">DNA-binding</keyword>
<dbReference type="STRING" id="1116472.MGMO_93c00250"/>
<gene>
    <name evidence="5" type="ORF">MGMO_93c00250</name>
</gene>
<dbReference type="GO" id="GO:0004519">
    <property type="term" value="F:endonuclease activity"/>
    <property type="evidence" value="ECO:0007669"/>
    <property type="project" value="UniProtKB-KW"/>
</dbReference>
<evidence type="ECO:0000313" key="5">
    <source>
        <dbReference type="EMBL" id="ESS71667.1"/>
    </source>
</evidence>
<dbReference type="GO" id="GO:0009307">
    <property type="term" value="P:DNA restriction-modification system"/>
    <property type="evidence" value="ECO:0007669"/>
    <property type="project" value="UniProtKB-KW"/>
</dbReference>
<dbReference type="RefSeq" id="WP_023495276.1">
    <property type="nucleotide sequence ID" value="NZ_AYLO01000089.1"/>
</dbReference>
<dbReference type="PANTHER" id="PTHR30408">
    <property type="entry name" value="TYPE-1 RESTRICTION ENZYME ECOKI SPECIFICITY PROTEIN"/>
    <property type="match status" value="1"/>
</dbReference>
<evidence type="ECO:0000256" key="3">
    <source>
        <dbReference type="ARBA" id="ARBA00023125"/>
    </source>
</evidence>
<sequence>MGEKLGKLISITKGNKHSVADTISNESKRVLSIVDLRHDINMVFTNDSKGTEVTPDDIMIAWDGANAGTIGYGKSGYIGSTIARLRFKEKGKFNTAFVGIFLKTQFAYLRQTSTGATIPHISRSALESIKLPLLKLDDQIRIATLLSRVEVLIATRKDNLRLLDEFLKSTFFEMFGILNAEYKTWMPYKLSDLTEIVSGATKGKKYNVQEMIEAPYMRVANVQDGHLNLTEIKTIFVSVDEFNRYQLQKGDILLTEGGDPDKLGRGAVWEGEIKNCIHQNHIYRVRITNNKLLNPYFLSALVGSIYGKSYFLKAAKQTTGIATINSTQLKSFPIFLPPIELQNQFSAIVDKTESLKGHYQHNLTELENLYGALSQKAFKGELDLSRVQLITEKSTENNLNKETVTINDKGKADNLKKGMKVTKIKTFQELFDDFISKSKGVLNLDEFWKVVSDDFQRFYDHDEQYTYQPYNINEYEQVKNWLFELINKDKVSQSFNVVTNQIELRVNK</sequence>
<dbReference type="GO" id="GO:0003677">
    <property type="term" value="F:DNA binding"/>
    <property type="evidence" value="ECO:0007669"/>
    <property type="project" value="UniProtKB-KW"/>
</dbReference>
<organism evidence="5 6">
    <name type="scientific">Methyloglobulus morosus KoM1</name>
    <dbReference type="NCBI Taxonomy" id="1116472"/>
    <lineage>
        <taxon>Bacteria</taxon>
        <taxon>Pseudomonadati</taxon>
        <taxon>Pseudomonadota</taxon>
        <taxon>Gammaproteobacteria</taxon>
        <taxon>Methylococcales</taxon>
        <taxon>Methylococcaceae</taxon>
        <taxon>Methyloglobulus</taxon>
    </lineage>
</organism>
<accession>V5BZL0</accession>
<feature type="domain" description="Type I restriction modification DNA specificity" evidence="4">
    <location>
        <begin position="183"/>
        <end position="354"/>
    </location>
</feature>
<dbReference type="InterPro" id="IPR052021">
    <property type="entry name" value="Type-I_RS_S_subunit"/>
</dbReference>